<dbReference type="Pfam" id="PF02453">
    <property type="entry name" value="Reticulon"/>
    <property type="match status" value="1"/>
</dbReference>
<dbReference type="InterPro" id="IPR003388">
    <property type="entry name" value="Reticulon"/>
</dbReference>
<evidence type="ECO:0000256" key="1">
    <source>
        <dbReference type="ARBA" id="ARBA00004477"/>
    </source>
</evidence>
<dbReference type="PROSITE" id="PS50845">
    <property type="entry name" value="RETICULON"/>
    <property type="match status" value="1"/>
</dbReference>
<dbReference type="EMBL" id="LT934115">
    <property type="protein sequence ID" value="VAH63034.1"/>
    <property type="molecule type" value="Genomic_DNA"/>
</dbReference>
<dbReference type="GO" id="GO:0009617">
    <property type="term" value="P:response to bacterium"/>
    <property type="evidence" value="ECO:0007669"/>
    <property type="project" value="InterPro"/>
</dbReference>
<dbReference type="PANTHER" id="PTHR10994">
    <property type="entry name" value="RETICULON"/>
    <property type="match status" value="1"/>
</dbReference>
<evidence type="ECO:0000256" key="3">
    <source>
        <dbReference type="ARBA" id="ARBA00022824"/>
    </source>
</evidence>
<gene>
    <name evidence="8" type="ORF">TRITD_3Av1G174410</name>
</gene>
<evidence type="ECO:0000256" key="6">
    <source>
        <dbReference type="RuleBase" id="RU363132"/>
    </source>
</evidence>
<sequence>MPPHFPSNPDHGPHVAGPFHRHKSIHRILGGGKAADVLLWKNRNVSAGVLAGATLTWFLFDVVEYNAVPLLCQIAIFAMLAIFIASNAAQLFDRHGFLSFHGEEISQAPPRIPQVVVSEHAFREMALTIHHKLEYAASLLYDIACGKDLKKFLMVVGSLLLLSVIGGSCSFTSLLYLGFLCAHTLPVLYQHYETEVDHLVARGGQDIKKFYEKVDSNLLNKIPRGPVKTKFR</sequence>
<protein>
    <recommendedName>
        <fullName evidence="6">Reticulon-like protein</fullName>
    </recommendedName>
</protein>
<evidence type="ECO:0000256" key="4">
    <source>
        <dbReference type="ARBA" id="ARBA00022989"/>
    </source>
</evidence>
<evidence type="ECO:0000313" key="8">
    <source>
        <dbReference type="EMBL" id="VAH63034.1"/>
    </source>
</evidence>
<evidence type="ECO:0000256" key="5">
    <source>
        <dbReference type="ARBA" id="ARBA00023136"/>
    </source>
</evidence>
<accession>A0A9R0VLL6</accession>
<keyword evidence="5 6" id="KW-0472">Membrane</keyword>
<organism evidence="8 9">
    <name type="scientific">Triticum turgidum subsp. durum</name>
    <name type="common">Durum wheat</name>
    <name type="synonym">Triticum durum</name>
    <dbReference type="NCBI Taxonomy" id="4567"/>
    <lineage>
        <taxon>Eukaryota</taxon>
        <taxon>Viridiplantae</taxon>
        <taxon>Streptophyta</taxon>
        <taxon>Embryophyta</taxon>
        <taxon>Tracheophyta</taxon>
        <taxon>Spermatophyta</taxon>
        <taxon>Magnoliopsida</taxon>
        <taxon>Liliopsida</taxon>
        <taxon>Poales</taxon>
        <taxon>Poaceae</taxon>
        <taxon>BOP clade</taxon>
        <taxon>Pooideae</taxon>
        <taxon>Triticodae</taxon>
        <taxon>Triticeae</taxon>
        <taxon>Triticinae</taxon>
        <taxon>Triticum</taxon>
    </lineage>
</organism>
<feature type="domain" description="Reticulon" evidence="7">
    <location>
        <begin position="34"/>
        <end position="232"/>
    </location>
</feature>
<dbReference type="AlphaFoldDB" id="A0A9R0VLL6"/>
<dbReference type="InterPro" id="IPR045064">
    <property type="entry name" value="Reticulon-like"/>
</dbReference>
<dbReference type="OMA" id="MHPNFPS"/>
<dbReference type="GO" id="GO:0005789">
    <property type="term" value="C:endoplasmic reticulum membrane"/>
    <property type="evidence" value="ECO:0007669"/>
    <property type="project" value="UniProtKB-SubCell"/>
</dbReference>
<comment type="subcellular location">
    <subcellularLocation>
        <location evidence="1 6">Endoplasmic reticulum membrane</location>
        <topology evidence="1 6">Multi-pass membrane protein</topology>
    </subcellularLocation>
</comment>
<dbReference type="PANTHER" id="PTHR10994:SF85">
    <property type="entry name" value="RETICULON-LIKE PROTEIN B9"/>
    <property type="match status" value="1"/>
</dbReference>
<evidence type="ECO:0000256" key="2">
    <source>
        <dbReference type="ARBA" id="ARBA00022692"/>
    </source>
</evidence>
<keyword evidence="2 6" id="KW-0812">Transmembrane</keyword>
<feature type="transmembrane region" description="Helical" evidence="6">
    <location>
        <begin position="152"/>
        <end position="179"/>
    </location>
</feature>
<evidence type="ECO:0000259" key="7">
    <source>
        <dbReference type="PROSITE" id="PS50845"/>
    </source>
</evidence>
<proteinExistence type="predicted"/>
<keyword evidence="9" id="KW-1185">Reference proteome</keyword>
<name>A0A9R0VLL6_TRITD</name>
<keyword evidence="3 6" id="KW-0256">Endoplasmic reticulum</keyword>
<reference evidence="8 9" key="1">
    <citation type="submission" date="2017-09" db="EMBL/GenBank/DDBJ databases">
        <authorList>
            <consortium name="International Durum Wheat Genome Sequencing Consortium (IDWGSC)"/>
            <person name="Milanesi L."/>
        </authorList>
    </citation>
    <scope>NUCLEOTIDE SEQUENCE [LARGE SCALE GENOMIC DNA]</scope>
    <source>
        <strain evidence="9">cv. Svevo</strain>
    </source>
</reference>
<feature type="transmembrane region" description="Helical" evidence="6">
    <location>
        <begin position="67"/>
        <end position="85"/>
    </location>
</feature>
<evidence type="ECO:0000313" key="9">
    <source>
        <dbReference type="Proteomes" id="UP000324705"/>
    </source>
</evidence>
<keyword evidence="4 6" id="KW-1133">Transmembrane helix</keyword>
<dbReference type="Proteomes" id="UP000324705">
    <property type="component" value="Chromosome 3A"/>
</dbReference>
<dbReference type="Gramene" id="TRITD3Av1G174410.2">
    <property type="protein sequence ID" value="TRITD3Av1G174410.2"/>
    <property type="gene ID" value="TRITD3Av1G174410"/>
</dbReference>